<gene>
    <name evidence="3" type="ORF">bcere0026_5570</name>
</gene>
<dbReference type="HOGENOM" id="CLU_083287_27_4_9"/>
<dbReference type="PROSITE" id="PS50995">
    <property type="entry name" value="HTH_MARR_2"/>
    <property type="match status" value="1"/>
</dbReference>
<dbReference type="EMBL" id="ACMP01000025">
    <property type="protein sequence ID" value="EEL72453.1"/>
    <property type="molecule type" value="Genomic_DNA"/>
</dbReference>
<dbReference type="InterPro" id="IPR036390">
    <property type="entry name" value="WH_DNA-bd_sf"/>
</dbReference>
<feature type="domain" description="HTH marR-type" evidence="2">
    <location>
        <begin position="8"/>
        <end position="140"/>
    </location>
</feature>
<evidence type="ECO:0000259" key="2">
    <source>
        <dbReference type="PROSITE" id="PS50995"/>
    </source>
</evidence>
<dbReference type="AlphaFoldDB" id="C2XPF6"/>
<reference evidence="3" key="1">
    <citation type="journal article" date="2012" name="Genome Res.">
        <title>Genomic characterization of the Bacillus cereus sensu lato species: Backdrop to the evolution of Bacillus anthracis.</title>
        <authorList>
            <person name="Zwick M.E."/>
            <person name="Joseph S.J."/>
            <person name="Didelot X."/>
            <person name="Chen P.E."/>
            <person name="Bishop-Lilly K.A."/>
            <person name="Stewart A.C."/>
            <person name="Willner K."/>
            <person name="Nolan N."/>
            <person name="Lentz S."/>
            <person name="Thomason M.K."/>
            <person name="Sozhamannan S."/>
            <person name="Mateczun A.J."/>
            <person name="Du L."/>
            <person name="Read T.D."/>
        </authorList>
    </citation>
    <scope>NUCLEOTIDE SEQUENCE [LARGE SCALE GENOMIC DNA]</scope>
    <source>
        <strain evidence="3">AH603</strain>
    </source>
</reference>
<dbReference type="InterPro" id="IPR036388">
    <property type="entry name" value="WH-like_DNA-bd_sf"/>
</dbReference>
<comment type="caution">
    <text evidence="3">The sequence shown here is derived from an EMBL/GenBank/DDBJ whole genome shotgun (WGS) entry which is preliminary data.</text>
</comment>
<protein>
    <submittedName>
        <fullName evidence="3">Transcriptional regulator, MarR</fullName>
    </submittedName>
</protein>
<dbReference type="GO" id="GO:0003700">
    <property type="term" value="F:DNA-binding transcription factor activity"/>
    <property type="evidence" value="ECO:0007669"/>
    <property type="project" value="InterPro"/>
</dbReference>
<evidence type="ECO:0000313" key="3">
    <source>
        <dbReference type="EMBL" id="EEL72453.1"/>
    </source>
</evidence>
<dbReference type="PANTHER" id="PTHR33164">
    <property type="entry name" value="TRANSCRIPTIONAL REGULATOR, MARR FAMILY"/>
    <property type="match status" value="1"/>
</dbReference>
<dbReference type="InterPro" id="IPR039422">
    <property type="entry name" value="MarR/SlyA-like"/>
</dbReference>
<dbReference type="Gene3D" id="1.10.10.10">
    <property type="entry name" value="Winged helix-like DNA-binding domain superfamily/Winged helix DNA-binding domain"/>
    <property type="match status" value="1"/>
</dbReference>
<sequence>MPNDMTHIDKIQALTFAIGKKMQTELLEQMQASGLTPPQFYILKILDHYGASRATQLAEKMYVKPSAITVMTDRLIDHGLVERYHDDNDRRVVVIELTKKGKATVEEAMAARNEHIAKYFSHLELQEREDLLRLFEKLETIICGKPEKKEKKEKKRKKRKTKRN</sequence>
<dbReference type="GO" id="GO:0003677">
    <property type="term" value="F:DNA binding"/>
    <property type="evidence" value="ECO:0007669"/>
    <property type="project" value="UniProtKB-KW"/>
</dbReference>
<dbReference type="SUPFAM" id="SSF46785">
    <property type="entry name" value="Winged helix' DNA-binding domain"/>
    <property type="match status" value="1"/>
</dbReference>
<accession>C2XPF6</accession>
<dbReference type="PRINTS" id="PR00598">
    <property type="entry name" value="HTHMARR"/>
</dbReference>
<dbReference type="PANTHER" id="PTHR33164:SF99">
    <property type="entry name" value="MARR FAMILY REGULATORY PROTEIN"/>
    <property type="match status" value="1"/>
</dbReference>
<proteinExistence type="predicted"/>
<dbReference type="RefSeq" id="WP_002063791.1">
    <property type="nucleotide sequence ID" value="NZ_CM000737.1"/>
</dbReference>
<dbReference type="SMART" id="SM00347">
    <property type="entry name" value="HTH_MARR"/>
    <property type="match status" value="1"/>
</dbReference>
<dbReference type="Proteomes" id="UP000001753">
    <property type="component" value="Chromosome"/>
</dbReference>
<dbReference type="InterPro" id="IPR000835">
    <property type="entry name" value="HTH_MarR-typ"/>
</dbReference>
<dbReference type="Pfam" id="PF01047">
    <property type="entry name" value="MarR"/>
    <property type="match status" value="1"/>
</dbReference>
<keyword evidence="1" id="KW-0238">DNA-binding</keyword>
<dbReference type="GO" id="GO:0006950">
    <property type="term" value="P:response to stress"/>
    <property type="evidence" value="ECO:0007669"/>
    <property type="project" value="TreeGrafter"/>
</dbReference>
<evidence type="ECO:0000256" key="1">
    <source>
        <dbReference type="ARBA" id="ARBA00023125"/>
    </source>
</evidence>
<name>C2XPF6_BACMY</name>
<organism evidence="3">
    <name type="scientific">Bacillus mycoides</name>
    <dbReference type="NCBI Taxonomy" id="1405"/>
    <lineage>
        <taxon>Bacteria</taxon>
        <taxon>Bacillati</taxon>
        <taxon>Bacillota</taxon>
        <taxon>Bacilli</taxon>
        <taxon>Bacillales</taxon>
        <taxon>Bacillaceae</taxon>
        <taxon>Bacillus</taxon>
        <taxon>Bacillus cereus group</taxon>
    </lineage>
</organism>